<keyword evidence="1" id="KW-1133">Transmembrane helix</keyword>
<keyword evidence="1" id="KW-0812">Transmembrane</keyword>
<comment type="caution">
    <text evidence="2">The sequence shown here is derived from an EMBL/GenBank/DDBJ whole genome shotgun (WGS) entry which is preliminary data.</text>
</comment>
<protein>
    <submittedName>
        <fullName evidence="2">Uncharacterized protein</fullName>
    </submittedName>
</protein>
<organism evidence="2 3">
    <name type="scientific">Paenibacillus segetis</name>
    <dbReference type="NCBI Taxonomy" id="1325360"/>
    <lineage>
        <taxon>Bacteria</taxon>
        <taxon>Bacillati</taxon>
        <taxon>Bacillota</taxon>
        <taxon>Bacilli</taxon>
        <taxon>Bacillales</taxon>
        <taxon>Paenibacillaceae</taxon>
        <taxon>Paenibacillus</taxon>
    </lineage>
</organism>
<feature type="transmembrane region" description="Helical" evidence="1">
    <location>
        <begin position="53"/>
        <end position="74"/>
    </location>
</feature>
<name>A0ABQ1YB21_9BACL</name>
<sequence>MLSSVSLLFWLWQNFENGKMLSIKQIRNSAGCIKLEVARNLDMNTKANTFMKVLLTCIYVIGVACVIYYSFMYIQHSTEIQNPEAMLPMMQYETGAWIMMLGMPFMIASCISMIWIFKLKKTLGRLWLLLPALIEIVVIASYWILER</sequence>
<gene>
    <name evidence="2" type="ORF">GCM10008013_15140</name>
</gene>
<dbReference type="Proteomes" id="UP000659344">
    <property type="component" value="Unassembled WGS sequence"/>
</dbReference>
<dbReference type="RefSeq" id="WP_188537327.1">
    <property type="nucleotide sequence ID" value="NZ_BMFT01000001.1"/>
</dbReference>
<proteinExistence type="predicted"/>
<evidence type="ECO:0000313" key="3">
    <source>
        <dbReference type="Proteomes" id="UP000659344"/>
    </source>
</evidence>
<feature type="transmembrane region" description="Helical" evidence="1">
    <location>
        <begin position="94"/>
        <end position="117"/>
    </location>
</feature>
<accession>A0ABQ1YB21</accession>
<evidence type="ECO:0000256" key="1">
    <source>
        <dbReference type="SAM" id="Phobius"/>
    </source>
</evidence>
<keyword evidence="1" id="KW-0472">Membrane</keyword>
<keyword evidence="3" id="KW-1185">Reference proteome</keyword>
<evidence type="ECO:0000313" key="2">
    <source>
        <dbReference type="EMBL" id="GGH18870.1"/>
    </source>
</evidence>
<dbReference type="EMBL" id="BMFT01000001">
    <property type="protein sequence ID" value="GGH18870.1"/>
    <property type="molecule type" value="Genomic_DNA"/>
</dbReference>
<reference evidence="3" key="1">
    <citation type="journal article" date="2019" name="Int. J. Syst. Evol. Microbiol.">
        <title>The Global Catalogue of Microorganisms (GCM) 10K type strain sequencing project: providing services to taxonomists for standard genome sequencing and annotation.</title>
        <authorList>
            <consortium name="The Broad Institute Genomics Platform"/>
            <consortium name="The Broad Institute Genome Sequencing Center for Infectious Disease"/>
            <person name="Wu L."/>
            <person name="Ma J."/>
        </authorList>
    </citation>
    <scope>NUCLEOTIDE SEQUENCE [LARGE SCALE GENOMIC DNA]</scope>
    <source>
        <strain evidence="3">CGMCC 1.12769</strain>
    </source>
</reference>
<feature type="transmembrane region" description="Helical" evidence="1">
    <location>
        <begin position="126"/>
        <end position="145"/>
    </location>
</feature>